<evidence type="ECO:0000256" key="7">
    <source>
        <dbReference type="ARBA" id="ARBA00022741"/>
    </source>
</evidence>
<evidence type="ECO:0000256" key="6">
    <source>
        <dbReference type="ARBA" id="ARBA00022692"/>
    </source>
</evidence>
<keyword evidence="5" id="KW-0808">Transferase</keyword>
<evidence type="ECO:0000256" key="13">
    <source>
        <dbReference type="SAM" id="Phobius"/>
    </source>
</evidence>
<dbReference type="InterPro" id="IPR050482">
    <property type="entry name" value="Sensor_HK_TwoCompSys"/>
</dbReference>
<evidence type="ECO:0000256" key="4">
    <source>
        <dbReference type="ARBA" id="ARBA00022553"/>
    </source>
</evidence>
<dbReference type="InterPro" id="IPR029016">
    <property type="entry name" value="GAF-like_dom_sf"/>
</dbReference>
<dbReference type="Gene3D" id="3.30.450.40">
    <property type="match status" value="1"/>
</dbReference>
<keyword evidence="4" id="KW-0597">Phosphoprotein</keyword>
<dbReference type="SMART" id="SM00065">
    <property type="entry name" value="GAF"/>
    <property type="match status" value="1"/>
</dbReference>
<evidence type="ECO:0000256" key="1">
    <source>
        <dbReference type="ARBA" id="ARBA00000085"/>
    </source>
</evidence>
<dbReference type="GO" id="GO:0016020">
    <property type="term" value="C:membrane"/>
    <property type="evidence" value="ECO:0007669"/>
    <property type="project" value="UniProtKB-SubCell"/>
</dbReference>
<dbReference type="EMBL" id="CP052757">
    <property type="protein sequence ID" value="QJW35148.1"/>
    <property type="molecule type" value="Genomic_DNA"/>
</dbReference>
<dbReference type="Proteomes" id="UP000451354">
    <property type="component" value="Chromosome"/>
</dbReference>
<dbReference type="OrthoDB" id="5242012at2"/>
<dbReference type="InterPro" id="IPR003594">
    <property type="entry name" value="HATPase_dom"/>
</dbReference>
<reference evidence="17" key="1">
    <citation type="journal article" date="2022" name="Int. J. Syst. Evol. Microbiol.">
        <title>Cellulosimicrobium protaetiae sp. nov., isolated from the gut of the larva of Protaetia brevitarsis seulensis.</title>
        <authorList>
            <person name="Le Han H."/>
            <person name="Nguyen T.T.H."/>
            <person name="Li Z."/>
            <person name="Shin N.R."/>
            <person name="Kim S.G."/>
        </authorList>
    </citation>
    <scope>NUCLEOTIDE SEQUENCE [LARGE SCALE GENOMIC DNA]</scope>
    <source>
        <strain evidence="17">BI34</strain>
    </source>
</reference>
<evidence type="ECO:0000313" key="16">
    <source>
        <dbReference type="EMBL" id="QJW35148.1"/>
    </source>
</evidence>
<accession>A0A6M5UDM5</accession>
<dbReference type="SMART" id="SM00387">
    <property type="entry name" value="HATPase_c"/>
    <property type="match status" value="1"/>
</dbReference>
<evidence type="ECO:0000256" key="5">
    <source>
        <dbReference type="ARBA" id="ARBA00022679"/>
    </source>
</evidence>
<feature type="transmembrane region" description="Helical" evidence="13">
    <location>
        <begin position="87"/>
        <end position="106"/>
    </location>
</feature>
<dbReference type="PANTHER" id="PTHR24421:SF10">
    <property type="entry name" value="NITRATE_NITRITE SENSOR PROTEIN NARQ"/>
    <property type="match status" value="1"/>
</dbReference>
<dbReference type="EC" id="2.7.13.3" evidence="3"/>
<keyword evidence="7" id="KW-0547">Nucleotide-binding</keyword>
<evidence type="ECO:0000256" key="8">
    <source>
        <dbReference type="ARBA" id="ARBA00022777"/>
    </source>
</evidence>
<dbReference type="SUPFAM" id="SSF55874">
    <property type="entry name" value="ATPase domain of HSP90 chaperone/DNA topoisomerase II/histidine kinase"/>
    <property type="match status" value="1"/>
</dbReference>
<evidence type="ECO:0000313" key="17">
    <source>
        <dbReference type="Proteomes" id="UP000451354"/>
    </source>
</evidence>
<keyword evidence="8" id="KW-0418">Kinase</keyword>
<dbReference type="InterPro" id="IPR011712">
    <property type="entry name" value="Sig_transdc_His_kin_sub3_dim/P"/>
</dbReference>
<keyword evidence="10 13" id="KW-1133">Transmembrane helix</keyword>
<evidence type="ECO:0000259" key="15">
    <source>
        <dbReference type="SMART" id="SM00387"/>
    </source>
</evidence>
<keyword evidence="11" id="KW-0902">Two-component regulatory system</keyword>
<keyword evidence="12 13" id="KW-0472">Membrane</keyword>
<dbReference type="InterPro" id="IPR003018">
    <property type="entry name" value="GAF"/>
</dbReference>
<feature type="domain" description="Histidine kinase/HSP90-like ATPase" evidence="15">
    <location>
        <begin position="433"/>
        <end position="522"/>
    </location>
</feature>
<dbReference type="AlphaFoldDB" id="A0A6M5UDM5"/>
<evidence type="ECO:0000256" key="11">
    <source>
        <dbReference type="ARBA" id="ARBA00023012"/>
    </source>
</evidence>
<dbReference type="InterPro" id="IPR025201">
    <property type="entry name" value="KdpD_TM"/>
</dbReference>
<proteinExistence type="predicted"/>
<feature type="transmembrane region" description="Helical" evidence="13">
    <location>
        <begin position="121"/>
        <end position="139"/>
    </location>
</feature>
<dbReference type="GO" id="GO:0005524">
    <property type="term" value="F:ATP binding"/>
    <property type="evidence" value="ECO:0007669"/>
    <property type="project" value="UniProtKB-KW"/>
</dbReference>
<organism evidence="16 17">
    <name type="scientific">Cellulosimicrobium protaetiae</name>
    <dbReference type="NCBI Taxonomy" id="2587808"/>
    <lineage>
        <taxon>Bacteria</taxon>
        <taxon>Bacillati</taxon>
        <taxon>Actinomycetota</taxon>
        <taxon>Actinomycetes</taxon>
        <taxon>Micrococcales</taxon>
        <taxon>Promicromonosporaceae</taxon>
        <taxon>Cellulosimicrobium</taxon>
    </lineage>
</organism>
<dbReference type="CDD" id="cd16917">
    <property type="entry name" value="HATPase_UhpB-NarQ-NarX-like"/>
    <property type="match status" value="1"/>
</dbReference>
<dbReference type="RefSeq" id="WP_154797355.1">
    <property type="nucleotide sequence ID" value="NZ_CP052757.1"/>
</dbReference>
<comment type="subcellular location">
    <subcellularLocation>
        <location evidence="2">Membrane</location>
        <topology evidence="2">Multi-pass membrane protein</topology>
    </subcellularLocation>
</comment>
<evidence type="ECO:0000256" key="3">
    <source>
        <dbReference type="ARBA" id="ARBA00012438"/>
    </source>
</evidence>
<gene>
    <name evidence="16" type="ORF">FIC82_001925</name>
</gene>
<sequence>MTTTDDAAVVQAPRRGAVWRRLLLPGDPRRADVAWPVPVLALVAVGLALLLFGIASAVLVLVGGPVVATVLALACVALILRTAHAGLDLYAVPLALGTILAFDFFYLKPLRTFRLRDYENWGALALYLVVIVLVCAVSARTRRRLGSLDRAQVALSDELAALRRIARLSTADASPAEVFATTAEEVGRLGAVDAVRVLEYGPDGTATVVAAWGDPGLLDVGERMPLDGDSVTLRVLRTGERARLDRYVAPRGAMAERVTSGGISAAVGFPVYLGGRLWGVLAVGSRHGTPVTDAVEKRLADLTDLVAMVFSNARDRAALVASRTRIVVAVDETRRRLERDLHDGIQQRLVSLALDVRRAQSRVPPELTEVRGDLAAIGGNLSEAVDELRELARGIHPAILETGGLRAALRSLARRSAVPVVLEVDLDRSLPASVEVAAYYLVSEALTNVTKHARATEVHVRVAHDDAELAVVVSDDGVGGADPRRGSGLVGMEDRVHALGGRMDVTSAPGAGTTLEFSLPTA</sequence>
<dbReference type="Pfam" id="PF13185">
    <property type="entry name" value="GAF_2"/>
    <property type="match status" value="1"/>
</dbReference>
<dbReference type="GO" id="GO:0046983">
    <property type="term" value="F:protein dimerization activity"/>
    <property type="evidence" value="ECO:0007669"/>
    <property type="project" value="InterPro"/>
</dbReference>
<evidence type="ECO:0000256" key="9">
    <source>
        <dbReference type="ARBA" id="ARBA00022840"/>
    </source>
</evidence>
<feature type="transmembrane region" description="Helical" evidence="13">
    <location>
        <begin position="33"/>
        <end position="52"/>
    </location>
</feature>
<dbReference type="KEGG" id="cprt:FIC82_001925"/>
<dbReference type="Gene3D" id="1.20.120.620">
    <property type="entry name" value="Backbone structure of the membrane domain of e. Coli histidine kinase receptor kdpd"/>
    <property type="match status" value="1"/>
</dbReference>
<keyword evidence="6 13" id="KW-0812">Transmembrane</keyword>
<dbReference type="Gene3D" id="3.30.565.10">
    <property type="entry name" value="Histidine kinase-like ATPase, C-terminal domain"/>
    <property type="match status" value="1"/>
</dbReference>
<dbReference type="InterPro" id="IPR038318">
    <property type="entry name" value="KdpD_sf"/>
</dbReference>
<dbReference type="PANTHER" id="PTHR24421">
    <property type="entry name" value="NITRATE/NITRITE SENSOR PROTEIN NARX-RELATED"/>
    <property type="match status" value="1"/>
</dbReference>
<evidence type="ECO:0000256" key="2">
    <source>
        <dbReference type="ARBA" id="ARBA00004141"/>
    </source>
</evidence>
<dbReference type="GO" id="GO:0000155">
    <property type="term" value="F:phosphorelay sensor kinase activity"/>
    <property type="evidence" value="ECO:0007669"/>
    <property type="project" value="InterPro"/>
</dbReference>
<dbReference type="Pfam" id="PF13493">
    <property type="entry name" value="DUF4118"/>
    <property type="match status" value="1"/>
</dbReference>
<feature type="transmembrane region" description="Helical" evidence="13">
    <location>
        <begin position="58"/>
        <end position="80"/>
    </location>
</feature>
<dbReference type="InterPro" id="IPR036890">
    <property type="entry name" value="HATPase_C_sf"/>
</dbReference>
<evidence type="ECO:0000256" key="12">
    <source>
        <dbReference type="ARBA" id="ARBA00023136"/>
    </source>
</evidence>
<feature type="domain" description="GAF" evidence="14">
    <location>
        <begin position="174"/>
        <end position="320"/>
    </location>
</feature>
<comment type="catalytic activity">
    <reaction evidence="1">
        <text>ATP + protein L-histidine = ADP + protein N-phospho-L-histidine.</text>
        <dbReference type="EC" id="2.7.13.3"/>
    </reaction>
</comment>
<dbReference type="Gene3D" id="1.20.5.1930">
    <property type="match status" value="1"/>
</dbReference>
<keyword evidence="17" id="KW-1185">Reference proteome</keyword>
<evidence type="ECO:0000259" key="14">
    <source>
        <dbReference type="SMART" id="SM00065"/>
    </source>
</evidence>
<dbReference type="Pfam" id="PF02518">
    <property type="entry name" value="HATPase_c"/>
    <property type="match status" value="1"/>
</dbReference>
<dbReference type="SUPFAM" id="SSF55781">
    <property type="entry name" value="GAF domain-like"/>
    <property type="match status" value="1"/>
</dbReference>
<keyword evidence="9" id="KW-0067">ATP-binding</keyword>
<name>A0A6M5UDM5_9MICO</name>
<protein>
    <recommendedName>
        <fullName evidence="3">histidine kinase</fullName>
        <ecNumber evidence="3">2.7.13.3</ecNumber>
    </recommendedName>
</protein>
<dbReference type="Pfam" id="PF07730">
    <property type="entry name" value="HisKA_3"/>
    <property type="match status" value="1"/>
</dbReference>
<evidence type="ECO:0000256" key="10">
    <source>
        <dbReference type="ARBA" id="ARBA00022989"/>
    </source>
</evidence>